<dbReference type="AlphaFoldDB" id="A0AAE1GVU5"/>
<keyword evidence="1" id="KW-0418">Kinase</keyword>
<sequence>MRRWHVRPSLLQRKVFGAWYSLIPIMKEVDRDEYFRFMRMTPECFDWLVERISPIIQKTSIRESISPGERLAVTLRYLVSGDSHSSLSYLCRIGKQTISKIKFPSRGSEYFNYKGDHSIVLMALCDAKYKLIIIDVGAKGREGDCGFDWNNQIPKSVIHCPTLPYLPPGYADTYKSNGFIKLGRWRHESKDEEASVFQKLAANEVAHPNSTVHDPLTAILNREKFVKYFMAKPVPWQWEILN</sequence>
<comment type="caution">
    <text evidence="1">The sequence shown here is derived from an EMBL/GenBank/DDBJ whole genome shotgun (WGS) entry which is preliminary data.</text>
</comment>
<organism evidence="1 2">
    <name type="scientific">Frankliniella fusca</name>
    <dbReference type="NCBI Taxonomy" id="407009"/>
    <lineage>
        <taxon>Eukaryota</taxon>
        <taxon>Metazoa</taxon>
        <taxon>Ecdysozoa</taxon>
        <taxon>Arthropoda</taxon>
        <taxon>Hexapoda</taxon>
        <taxon>Insecta</taxon>
        <taxon>Pterygota</taxon>
        <taxon>Neoptera</taxon>
        <taxon>Paraneoptera</taxon>
        <taxon>Thysanoptera</taxon>
        <taxon>Terebrantia</taxon>
        <taxon>Thripoidea</taxon>
        <taxon>Thripidae</taxon>
        <taxon>Frankliniella</taxon>
    </lineage>
</organism>
<keyword evidence="1" id="KW-0808">Transferase</keyword>
<gene>
    <name evidence="1" type="ORF">KUF71_004159</name>
</gene>
<protein>
    <submittedName>
        <fullName evidence="1">Aurora kinase</fullName>
    </submittedName>
</protein>
<accession>A0AAE1GVU5</accession>
<dbReference type="EMBL" id="JAHWGI010000148">
    <property type="protein sequence ID" value="KAK3910285.1"/>
    <property type="molecule type" value="Genomic_DNA"/>
</dbReference>
<reference evidence="1" key="1">
    <citation type="submission" date="2021-07" db="EMBL/GenBank/DDBJ databases">
        <authorList>
            <person name="Catto M.A."/>
            <person name="Jacobson A."/>
            <person name="Kennedy G."/>
            <person name="Labadie P."/>
            <person name="Hunt B.G."/>
            <person name="Srinivasan R."/>
        </authorList>
    </citation>
    <scope>NUCLEOTIDE SEQUENCE</scope>
    <source>
        <strain evidence="1">PL_HMW_Pooled</strain>
        <tissue evidence="1">Head</tissue>
    </source>
</reference>
<keyword evidence="2" id="KW-1185">Reference proteome</keyword>
<feature type="non-terminal residue" evidence="1">
    <location>
        <position position="242"/>
    </location>
</feature>
<evidence type="ECO:0000313" key="1">
    <source>
        <dbReference type="EMBL" id="KAK3910285.1"/>
    </source>
</evidence>
<dbReference type="GO" id="GO:0016301">
    <property type="term" value="F:kinase activity"/>
    <property type="evidence" value="ECO:0007669"/>
    <property type="project" value="UniProtKB-KW"/>
</dbReference>
<reference evidence="1" key="2">
    <citation type="journal article" date="2023" name="BMC Genomics">
        <title>Pest status, molecular evolution, and epigenetic factors derived from the genome assembly of Frankliniella fusca, a thysanopteran phytovirus vector.</title>
        <authorList>
            <person name="Catto M.A."/>
            <person name="Labadie P.E."/>
            <person name="Jacobson A.L."/>
            <person name="Kennedy G.G."/>
            <person name="Srinivasan R."/>
            <person name="Hunt B.G."/>
        </authorList>
    </citation>
    <scope>NUCLEOTIDE SEQUENCE</scope>
    <source>
        <strain evidence="1">PL_HMW_Pooled</strain>
    </source>
</reference>
<name>A0AAE1GVU5_9NEOP</name>
<proteinExistence type="predicted"/>
<evidence type="ECO:0000313" key="2">
    <source>
        <dbReference type="Proteomes" id="UP001219518"/>
    </source>
</evidence>
<dbReference type="Proteomes" id="UP001219518">
    <property type="component" value="Unassembled WGS sequence"/>
</dbReference>